<dbReference type="Gene3D" id="1.10.268.10">
    <property type="entry name" value="Topoisomerase, domain 3"/>
    <property type="match status" value="1"/>
</dbReference>
<dbReference type="PROSITE" id="PS52040">
    <property type="entry name" value="TOPO_IIA"/>
    <property type="match status" value="1"/>
</dbReference>
<dbReference type="ExpressionAtlas" id="M8B2T6">
    <property type="expression patterns" value="baseline"/>
</dbReference>
<dbReference type="GO" id="GO:0000819">
    <property type="term" value="P:sister chromatid segregation"/>
    <property type="evidence" value="ECO:0007669"/>
    <property type="project" value="TreeGrafter"/>
</dbReference>
<name>M8B2T6_AEGTA</name>
<dbReference type="SMART" id="SM00434">
    <property type="entry name" value="TOP4c"/>
    <property type="match status" value="1"/>
</dbReference>
<dbReference type="InterPro" id="IPR013758">
    <property type="entry name" value="Topo_IIA_A/C_ab"/>
</dbReference>
<dbReference type="SUPFAM" id="SSF56719">
    <property type="entry name" value="Type II DNA topoisomerase"/>
    <property type="match status" value="1"/>
</dbReference>
<evidence type="ECO:0000256" key="6">
    <source>
        <dbReference type="ARBA" id="ARBA00023029"/>
    </source>
</evidence>
<evidence type="ECO:0000259" key="11">
    <source>
        <dbReference type="PROSITE" id="PS52040"/>
    </source>
</evidence>
<proteinExistence type="predicted"/>
<keyword evidence="5" id="KW-0067">ATP-binding</keyword>
<evidence type="ECO:0000256" key="5">
    <source>
        <dbReference type="ARBA" id="ARBA00022840"/>
    </source>
</evidence>
<evidence type="ECO:0000256" key="7">
    <source>
        <dbReference type="ARBA" id="ARBA00023125"/>
    </source>
</evidence>
<dbReference type="GO" id="GO:0005634">
    <property type="term" value="C:nucleus"/>
    <property type="evidence" value="ECO:0007669"/>
    <property type="project" value="TreeGrafter"/>
</dbReference>
<dbReference type="Gene3D" id="3.90.199.10">
    <property type="entry name" value="Topoisomerase II, domain 5"/>
    <property type="match status" value="2"/>
</dbReference>
<dbReference type="PANTHER" id="PTHR10169:SF38">
    <property type="entry name" value="DNA TOPOISOMERASE 2"/>
    <property type="match status" value="1"/>
</dbReference>
<dbReference type="Pfam" id="PF00521">
    <property type="entry name" value="DNA_topoisoIV"/>
    <property type="match status" value="3"/>
</dbReference>
<dbReference type="InterPro" id="IPR013757">
    <property type="entry name" value="Topo_IIA_A_a_sf"/>
</dbReference>
<accession>M8B2T6</accession>
<feature type="region of interest" description="Disordered" evidence="10">
    <location>
        <begin position="293"/>
        <end position="320"/>
    </location>
</feature>
<evidence type="ECO:0000256" key="9">
    <source>
        <dbReference type="PROSITE-ProRule" id="PRU01384"/>
    </source>
</evidence>
<evidence type="ECO:0000256" key="4">
    <source>
        <dbReference type="ARBA" id="ARBA00022741"/>
    </source>
</evidence>
<dbReference type="GO" id="GO:0005524">
    <property type="term" value="F:ATP binding"/>
    <property type="evidence" value="ECO:0007669"/>
    <property type="project" value="UniProtKB-KW"/>
</dbReference>
<evidence type="ECO:0000256" key="8">
    <source>
        <dbReference type="ARBA" id="ARBA00023235"/>
    </source>
</evidence>
<evidence type="ECO:0000256" key="3">
    <source>
        <dbReference type="ARBA" id="ARBA00012895"/>
    </source>
</evidence>
<feature type="compositionally biased region" description="Acidic residues" evidence="10">
    <location>
        <begin position="305"/>
        <end position="315"/>
    </location>
</feature>
<dbReference type="GO" id="GO:0003677">
    <property type="term" value="F:DNA binding"/>
    <property type="evidence" value="ECO:0007669"/>
    <property type="project" value="UniProtKB-UniRule"/>
</dbReference>
<keyword evidence="6 9" id="KW-0799">Topoisomerase</keyword>
<dbReference type="GO" id="GO:0000712">
    <property type="term" value="P:resolution of meiotic recombination intermediates"/>
    <property type="evidence" value="ECO:0007669"/>
    <property type="project" value="TreeGrafter"/>
</dbReference>
<reference evidence="12" key="1">
    <citation type="submission" date="2015-06" db="UniProtKB">
        <authorList>
            <consortium name="EnsemblPlants"/>
        </authorList>
    </citation>
    <scope>IDENTIFICATION</scope>
</reference>
<dbReference type="InterPro" id="IPR002205">
    <property type="entry name" value="Topo_IIA_dom_A"/>
</dbReference>
<dbReference type="GO" id="GO:0006265">
    <property type="term" value="P:DNA topological change"/>
    <property type="evidence" value="ECO:0007669"/>
    <property type="project" value="UniProtKB-UniRule"/>
</dbReference>
<keyword evidence="7 9" id="KW-0238">DNA-binding</keyword>
<comment type="cofactor">
    <cofactor evidence="2">
        <name>Mg(2+)</name>
        <dbReference type="ChEBI" id="CHEBI:18420"/>
    </cofactor>
</comment>
<feature type="compositionally biased region" description="Polar residues" evidence="10">
    <location>
        <begin position="467"/>
        <end position="477"/>
    </location>
</feature>
<dbReference type="AlphaFoldDB" id="M8B2T6"/>
<evidence type="ECO:0000313" key="12">
    <source>
        <dbReference type="EnsemblPlants" id="EMT07905"/>
    </source>
</evidence>
<dbReference type="GO" id="GO:0003918">
    <property type="term" value="F:DNA topoisomerase type II (double strand cut, ATP-hydrolyzing) activity"/>
    <property type="evidence" value="ECO:0007669"/>
    <property type="project" value="UniProtKB-EC"/>
</dbReference>
<comment type="catalytic activity">
    <reaction evidence="1 9">
        <text>ATP-dependent breakage, passage and rejoining of double-stranded DNA.</text>
        <dbReference type="EC" id="5.6.2.2"/>
    </reaction>
</comment>
<protein>
    <recommendedName>
        <fullName evidence="3">DNA topoisomerase (ATP-hydrolyzing)</fullName>
        <ecNumber evidence="3">5.6.2.2</ecNumber>
    </recommendedName>
</protein>
<dbReference type="InterPro" id="IPR050634">
    <property type="entry name" value="DNA_Topoisomerase_II"/>
</dbReference>
<dbReference type="PANTHER" id="PTHR10169">
    <property type="entry name" value="DNA TOPOISOMERASE/GYRASE"/>
    <property type="match status" value="1"/>
</dbReference>
<dbReference type="InterPro" id="IPR013760">
    <property type="entry name" value="Topo_IIA-like_dom_sf"/>
</dbReference>
<organism evidence="12">
    <name type="scientific">Aegilops tauschii</name>
    <name type="common">Tausch's goatgrass</name>
    <name type="synonym">Aegilops squarrosa</name>
    <dbReference type="NCBI Taxonomy" id="37682"/>
    <lineage>
        <taxon>Eukaryota</taxon>
        <taxon>Viridiplantae</taxon>
        <taxon>Streptophyta</taxon>
        <taxon>Embryophyta</taxon>
        <taxon>Tracheophyta</taxon>
        <taxon>Spermatophyta</taxon>
        <taxon>Magnoliopsida</taxon>
        <taxon>Liliopsida</taxon>
        <taxon>Poales</taxon>
        <taxon>Poaceae</taxon>
        <taxon>BOP clade</taxon>
        <taxon>Pooideae</taxon>
        <taxon>Triticodae</taxon>
        <taxon>Triticeae</taxon>
        <taxon>Triticinae</taxon>
        <taxon>Aegilops</taxon>
    </lineage>
</organism>
<evidence type="ECO:0000256" key="1">
    <source>
        <dbReference type="ARBA" id="ARBA00000185"/>
    </source>
</evidence>
<keyword evidence="4" id="KW-0547">Nucleotide-binding</keyword>
<sequence length="516" mass="57458">MANLERPLPSVVDGLKPAQRKVLFCSFKRNLVKETKVSHLAGYVAEHSAYHHGEQSLANTIIGMAQDFVGTNNISLLEPRGLFGTRYSERREYIPSYNPRDIIANLKRLLNGGTVIPMDPWYKGFKGSVKNARAKAAGVTYTITGVIEEVNGTKLKITELPVRSWTVDYKEFLESMCPQSEQENGNEKNKGKGKVKVKEPPFLEKIRSQCDHANVEFEVILILKEFFQLRLEFYARRKAIMLQNIGNEILKLKNRVKFILAVISEDIIVSNRKTAELFLELKQKGYEPFTENFPMSEPVPVGGTEEVDEENEESPAEGAAGVTASDYQYLLAVRIFTFTEEKAQELIAQMNKLEAESESLGKATPEILWLGELDALEKELDVLDGNFEDLDEETTRKPGKNSKGEKAYHPDLSPEHSGSPAAEKPKTTIRKRAPARSKDIFKPTGDSNSRAPSPEKKVRKLRISLFNKKSGSVSQRVASAAAGAEDAEAQPVTPRRAAREGKAKAICIDSGSDDDV</sequence>
<feature type="compositionally biased region" description="Basic and acidic residues" evidence="10">
    <location>
        <begin position="402"/>
        <end position="414"/>
    </location>
</feature>
<evidence type="ECO:0000256" key="2">
    <source>
        <dbReference type="ARBA" id="ARBA00001946"/>
    </source>
</evidence>
<dbReference type="EC" id="5.6.2.2" evidence="3"/>
<keyword evidence="8 9" id="KW-0413">Isomerase</keyword>
<dbReference type="EnsemblPlants" id="EMT07905">
    <property type="protein sequence ID" value="EMT07905"/>
    <property type="gene ID" value="F775_01347"/>
</dbReference>
<feature type="active site" description="O-(5'-phospho-DNA)-tyrosine intermediate" evidence="9">
    <location>
        <position position="97"/>
    </location>
</feature>
<feature type="region of interest" description="Disordered" evidence="10">
    <location>
        <begin position="387"/>
        <end position="516"/>
    </location>
</feature>
<feature type="domain" description="Topo IIA-type catalytic" evidence="11">
    <location>
        <begin position="8"/>
        <end position="516"/>
    </location>
</feature>
<evidence type="ECO:0000256" key="10">
    <source>
        <dbReference type="SAM" id="MobiDB-lite"/>
    </source>
</evidence>